<dbReference type="EnsemblMetazoa" id="XM_050657443.1">
    <property type="protein sequence ID" value="XP_050513400.1"/>
    <property type="gene ID" value="LOC114341549"/>
</dbReference>
<protein>
    <submittedName>
        <fullName evidence="2">Uncharacterized protein</fullName>
    </submittedName>
</protein>
<feature type="region of interest" description="Disordered" evidence="1">
    <location>
        <begin position="115"/>
        <end position="143"/>
    </location>
</feature>
<evidence type="ECO:0000313" key="3">
    <source>
        <dbReference type="Proteomes" id="UP001652700"/>
    </source>
</evidence>
<dbReference type="Pfam" id="PF12494">
    <property type="entry name" value="DUF3695"/>
    <property type="match status" value="1"/>
</dbReference>
<proteinExistence type="predicted"/>
<accession>A0ABM5KT85</accession>
<feature type="region of interest" description="Disordered" evidence="1">
    <location>
        <begin position="174"/>
        <end position="201"/>
    </location>
</feature>
<dbReference type="GeneID" id="114341549"/>
<sequence length="201" mass="23217">MASIVRIRNRACVPVLTTEGTFLKPIADPEYLRKEVKCEYLPTFQRMHAHQTLASARRFVGFEPFSDLIPKDQLDFVLNASFNQTTEIFPDMLDIYCQPETRGIDTWRRLRNTREVTPDREQQASVEAPGGEKKKREVGRRGRPHKVVIPFRYNFDHKVLIGGVIEKKHPSNIKLMNSSHHSSQTNPGYSRQDSDGTVFQY</sequence>
<organism evidence="2 3">
    <name type="scientific">Diabrotica virgifera virgifera</name>
    <name type="common">western corn rootworm</name>
    <dbReference type="NCBI Taxonomy" id="50390"/>
    <lineage>
        <taxon>Eukaryota</taxon>
        <taxon>Metazoa</taxon>
        <taxon>Ecdysozoa</taxon>
        <taxon>Arthropoda</taxon>
        <taxon>Hexapoda</taxon>
        <taxon>Insecta</taxon>
        <taxon>Pterygota</taxon>
        <taxon>Neoptera</taxon>
        <taxon>Endopterygota</taxon>
        <taxon>Coleoptera</taxon>
        <taxon>Polyphaga</taxon>
        <taxon>Cucujiformia</taxon>
        <taxon>Chrysomeloidea</taxon>
        <taxon>Chrysomelidae</taxon>
        <taxon>Galerucinae</taxon>
        <taxon>Diabroticina</taxon>
        <taxon>Diabroticites</taxon>
        <taxon>Diabrotica</taxon>
    </lineage>
</organism>
<evidence type="ECO:0000313" key="2">
    <source>
        <dbReference type="EnsemblMetazoa" id="XP_050513400.1"/>
    </source>
</evidence>
<dbReference type="Proteomes" id="UP001652700">
    <property type="component" value="Unplaced"/>
</dbReference>
<keyword evidence="3" id="KW-1185">Reference proteome</keyword>
<dbReference type="RefSeq" id="XP_050513400.1">
    <property type="nucleotide sequence ID" value="XM_050657443.1"/>
</dbReference>
<name>A0ABM5KT85_DIAVI</name>
<dbReference type="InterPro" id="IPR022179">
    <property type="entry name" value="CFAP276"/>
</dbReference>
<evidence type="ECO:0000256" key="1">
    <source>
        <dbReference type="SAM" id="MobiDB-lite"/>
    </source>
</evidence>
<reference evidence="2" key="1">
    <citation type="submission" date="2025-05" db="UniProtKB">
        <authorList>
            <consortium name="EnsemblMetazoa"/>
        </authorList>
    </citation>
    <scope>IDENTIFICATION</scope>
</reference>